<protein>
    <submittedName>
        <fullName evidence="2">Peroxin-14</fullName>
    </submittedName>
</protein>
<dbReference type="Proteomes" id="UP000095287">
    <property type="component" value="Unplaced"/>
</dbReference>
<proteinExistence type="predicted"/>
<evidence type="ECO:0000313" key="1">
    <source>
        <dbReference type="Proteomes" id="UP000095287"/>
    </source>
</evidence>
<organism evidence="1 2">
    <name type="scientific">Steinernema glaseri</name>
    <dbReference type="NCBI Taxonomy" id="37863"/>
    <lineage>
        <taxon>Eukaryota</taxon>
        <taxon>Metazoa</taxon>
        <taxon>Ecdysozoa</taxon>
        <taxon>Nematoda</taxon>
        <taxon>Chromadorea</taxon>
        <taxon>Rhabditida</taxon>
        <taxon>Tylenchina</taxon>
        <taxon>Panagrolaimomorpha</taxon>
        <taxon>Strongyloidoidea</taxon>
        <taxon>Steinernematidae</taxon>
        <taxon>Steinernema</taxon>
    </lineage>
</organism>
<evidence type="ECO:0000313" key="2">
    <source>
        <dbReference type="WBParaSite" id="L893_g6460.t1"/>
    </source>
</evidence>
<reference evidence="2" key="1">
    <citation type="submission" date="2016-11" db="UniProtKB">
        <authorList>
            <consortium name="WormBaseParasite"/>
        </authorList>
    </citation>
    <scope>IDENTIFICATION</scope>
</reference>
<accession>A0A1I8AKQ3</accession>
<keyword evidence="1" id="KW-1185">Reference proteome</keyword>
<dbReference type="AlphaFoldDB" id="A0A1I8AKQ3"/>
<name>A0A1I8AKQ3_9BILA</name>
<sequence length="108" mass="12144">MSSSRAESIGYPKPGEQLSPTELTTKIQTMFATHVHEVKKSTYSPTFLQSSSETRCTEKERLNDLRVSQELVQNLLHGSQLEETRILEGKVIEAHTSSCHTRNAEKTP</sequence>
<dbReference type="WBParaSite" id="L893_g6460.t1">
    <property type="protein sequence ID" value="L893_g6460.t1"/>
    <property type="gene ID" value="L893_g6460"/>
</dbReference>